<dbReference type="InterPro" id="IPR026341">
    <property type="entry name" value="T9SS_type_B"/>
</dbReference>
<proteinExistence type="predicted"/>
<dbReference type="Gene3D" id="2.60.40.740">
    <property type="match status" value="2"/>
</dbReference>
<evidence type="ECO:0000313" key="2">
    <source>
        <dbReference type="Proteomes" id="UP000236654"/>
    </source>
</evidence>
<dbReference type="Pfam" id="PF13585">
    <property type="entry name" value="CHU_C"/>
    <property type="match status" value="1"/>
</dbReference>
<feature type="non-terminal residue" evidence="1">
    <location>
        <position position="1"/>
    </location>
</feature>
<keyword evidence="2" id="KW-1185">Reference proteome</keyword>
<gene>
    <name evidence="1" type="ORF">CW751_10885</name>
</gene>
<dbReference type="EMBL" id="PJNI01000012">
    <property type="protein sequence ID" value="PKR80163.1"/>
    <property type="molecule type" value="Genomic_DNA"/>
</dbReference>
<evidence type="ECO:0000313" key="1">
    <source>
        <dbReference type="EMBL" id="PKR80163.1"/>
    </source>
</evidence>
<name>A0A2I0R0R4_9FLAO</name>
<sequence>NQAGCDSIVTLDLTISGGVSVNVDNIQDVTCANGADGSAEVIASGGTSPYSYNWIPSGETTANATNLPAGTNTVEVTDAAGCATTIDVTIDSPAPIGLGTSVIHAADCGINNGSISIIPGGGTPGYTFEWENGTTSSNLDSLTAGNYQVTITDAEGCTLDTSFTVNTSNYFDFYVSPTDTTILLGESIEISTNVEDGVNGTTYEWTPAEGLSCTTCTSPIATPESTTTYYVTATTPDGCSATDSVVVKVNDEDPCKDLYIPNMFSPNGDGQNDEFCVYGDCISNYQISIYDRWGELVFSSEDQTECWNGKYRGKLMNTGVFVYKLKLTTQEGEDIEASGNINLIR</sequence>
<protein>
    <recommendedName>
        <fullName evidence="3">Ig-like domain-containing protein</fullName>
    </recommendedName>
</protein>
<reference evidence="1 2" key="1">
    <citation type="submission" date="2017-12" db="EMBL/GenBank/DDBJ databases">
        <title>The draft genome sequence of Brumimicrobium saltpan LHR20.</title>
        <authorList>
            <person name="Do Z.-J."/>
            <person name="Luo H.-R."/>
        </authorList>
    </citation>
    <scope>NUCLEOTIDE SEQUENCE [LARGE SCALE GENOMIC DNA]</scope>
    <source>
        <strain evidence="1 2">LHR20</strain>
    </source>
</reference>
<comment type="caution">
    <text evidence="1">The sequence shown here is derived from an EMBL/GenBank/DDBJ whole genome shotgun (WGS) entry which is preliminary data.</text>
</comment>
<dbReference type="NCBIfam" id="TIGR04131">
    <property type="entry name" value="Bac_Flav_CTERM"/>
    <property type="match status" value="1"/>
</dbReference>
<dbReference type="Pfam" id="PF13573">
    <property type="entry name" value="SprB"/>
    <property type="match status" value="2"/>
</dbReference>
<accession>A0A2I0R0R4</accession>
<dbReference type="AlphaFoldDB" id="A0A2I0R0R4"/>
<dbReference type="OrthoDB" id="1652165at2"/>
<evidence type="ECO:0008006" key="3">
    <source>
        <dbReference type="Google" id="ProtNLM"/>
    </source>
</evidence>
<dbReference type="InterPro" id="IPR025667">
    <property type="entry name" value="SprB_repeat"/>
</dbReference>
<organism evidence="1 2">
    <name type="scientific">Brumimicrobium salinarum</name>
    <dbReference type="NCBI Taxonomy" id="2058658"/>
    <lineage>
        <taxon>Bacteria</taxon>
        <taxon>Pseudomonadati</taxon>
        <taxon>Bacteroidota</taxon>
        <taxon>Flavobacteriia</taxon>
        <taxon>Flavobacteriales</taxon>
        <taxon>Crocinitomicaceae</taxon>
        <taxon>Brumimicrobium</taxon>
    </lineage>
</organism>
<dbReference type="RefSeq" id="WP_133122203.1">
    <property type="nucleotide sequence ID" value="NZ_PJNI01000012.1"/>
</dbReference>
<dbReference type="Proteomes" id="UP000236654">
    <property type="component" value="Unassembled WGS sequence"/>
</dbReference>